<dbReference type="GO" id="GO:0006783">
    <property type="term" value="P:heme biosynthetic process"/>
    <property type="evidence" value="ECO:0007669"/>
    <property type="project" value="InterPro"/>
</dbReference>
<dbReference type="OrthoDB" id="1323at2759"/>
<evidence type="ECO:0000256" key="1">
    <source>
        <dbReference type="RuleBase" id="RU004185"/>
    </source>
</evidence>
<protein>
    <recommendedName>
        <fullName evidence="6">Ferrochelatase</fullName>
    </recommendedName>
</protein>
<feature type="compositionally biased region" description="Pro residues" evidence="2">
    <location>
        <begin position="357"/>
        <end position="367"/>
    </location>
</feature>
<dbReference type="PANTHER" id="PTHR11108:SF1">
    <property type="entry name" value="FERROCHELATASE, MITOCHONDRIAL"/>
    <property type="match status" value="1"/>
</dbReference>
<evidence type="ECO:0000313" key="4">
    <source>
        <dbReference type="EMBL" id="KAG8463253.1"/>
    </source>
</evidence>
<name>A0A8J6CD76_DIALT</name>
<dbReference type="SUPFAM" id="SSF53800">
    <property type="entry name" value="Chelatase"/>
    <property type="match status" value="2"/>
</dbReference>
<feature type="region of interest" description="Disordered" evidence="2">
    <location>
        <begin position="341"/>
        <end position="368"/>
    </location>
</feature>
<organism evidence="4 5">
    <name type="scientific">Diacronema lutheri</name>
    <name type="common">Unicellular marine alga</name>
    <name type="synonym">Monochrysis lutheri</name>
    <dbReference type="NCBI Taxonomy" id="2081491"/>
    <lineage>
        <taxon>Eukaryota</taxon>
        <taxon>Haptista</taxon>
        <taxon>Haptophyta</taxon>
        <taxon>Pavlovophyceae</taxon>
        <taxon>Pavlovales</taxon>
        <taxon>Pavlovaceae</taxon>
        <taxon>Diacronema</taxon>
    </lineage>
</organism>
<dbReference type="AlphaFoldDB" id="A0A8J6CD76"/>
<feature type="chain" id="PRO_5035171701" description="Ferrochelatase" evidence="3">
    <location>
        <begin position="25"/>
        <end position="617"/>
    </location>
</feature>
<dbReference type="CDD" id="cd03411">
    <property type="entry name" value="Ferrochelatase_N"/>
    <property type="match status" value="1"/>
</dbReference>
<evidence type="ECO:0000313" key="5">
    <source>
        <dbReference type="Proteomes" id="UP000751190"/>
    </source>
</evidence>
<dbReference type="Gene3D" id="1.10.3460.10">
    <property type="entry name" value="Chlorophyll a/b binding protein domain"/>
    <property type="match status" value="1"/>
</dbReference>
<gene>
    <name evidence="4" type="ORF">KFE25_011250</name>
</gene>
<dbReference type="EMBL" id="JAGTXO010000017">
    <property type="protein sequence ID" value="KAG8463253.1"/>
    <property type="molecule type" value="Genomic_DNA"/>
</dbReference>
<keyword evidence="5" id="KW-1185">Reference proteome</keyword>
<sequence length="617" mass="63477">MASRALLQLAAAAALLAPRVGGHARAPAVVRRPALRAAPRALRMASAAPGSAAAAAPQFAVGAASGTGGTGAPAKLGVLLLSQGAPDSAVDLESYLFNIFQDPEVVTIPKSVLWAKTPLAWAIAKSSAAGLKASTDGLLDAVSISESQQLRTVQQQAAALEAALRERGVSASAFIAMRYWEPYIPQAIQAIKEARVTHLVILPLFPQFSLSTSGSSLRVLEAALDSDADFGKIQNTVIPSWYKQPKYVDALARQVVDACARVRDAGNAAGAASAAGMAGEGVAGARVGVGDAQAGADGGADGGAGAKRPGPGVAAFGALVSALRARRGAGARDAASAAAAEAPGVAQSARPGGTAPSPSPSPSPSPASLPTVVFAAVSLPERYVTDLGDPYTEQTELTVALCMARVRELTGLDLPHTIGYQGQAAQKPSVPNRIRWIGPDVEDEIRALGARGVRELVIVPVSFLFEQRGTLYVQDNVLRSLALSVGIHTVERVPTLGADAQLVDALADAVEGALPSLVSDVSPLEKAVDRGIPMHLTVVNDLLDLQRKGNRAVLELVPQEQPWGLSKKEAREAELINGRLAMAALALLVSQGVVVDRIFPGLMPVDVHDALVALGAR</sequence>
<evidence type="ECO:0000256" key="2">
    <source>
        <dbReference type="SAM" id="MobiDB-lite"/>
    </source>
</evidence>
<keyword evidence="3" id="KW-0732">Signal</keyword>
<dbReference type="GO" id="GO:0004325">
    <property type="term" value="F:ferrochelatase activity"/>
    <property type="evidence" value="ECO:0007669"/>
    <property type="project" value="InterPro"/>
</dbReference>
<dbReference type="Pfam" id="PF00762">
    <property type="entry name" value="Ferrochelatase"/>
    <property type="match status" value="2"/>
</dbReference>
<comment type="caution">
    <text evidence="4">The sequence shown here is derived from an EMBL/GenBank/DDBJ whole genome shotgun (WGS) entry which is preliminary data.</text>
</comment>
<proteinExistence type="inferred from homology"/>
<comment type="similarity">
    <text evidence="1">Belongs to the ferrochelatase family.</text>
</comment>
<dbReference type="InterPro" id="IPR033659">
    <property type="entry name" value="Ferrochelatase_N"/>
</dbReference>
<evidence type="ECO:0008006" key="6">
    <source>
        <dbReference type="Google" id="ProtNLM"/>
    </source>
</evidence>
<dbReference type="SUPFAM" id="SSF103511">
    <property type="entry name" value="Chlorophyll a-b binding protein"/>
    <property type="match status" value="1"/>
</dbReference>
<feature type="signal peptide" evidence="3">
    <location>
        <begin position="1"/>
        <end position="24"/>
    </location>
</feature>
<dbReference type="OMA" id="CMARVRE"/>
<dbReference type="Proteomes" id="UP000751190">
    <property type="component" value="Unassembled WGS sequence"/>
</dbReference>
<dbReference type="Gene3D" id="3.40.50.1400">
    <property type="match status" value="2"/>
</dbReference>
<accession>A0A8J6CD76</accession>
<dbReference type="InterPro" id="IPR001015">
    <property type="entry name" value="Ferrochelatase"/>
</dbReference>
<dbReference type="PANTHER" id="PTHR11108">
    <property type="entry name" value="FERROCHELATASE"/>
    <property type="match status" value="1"/>
</dbReference>
<evidence type="ECO:0000256" key="3">
    <source>
        <dbReference type="SAM" id="SignalP"/>
    </source>
</evidence>
<reference evidence="4" key="1">
    <citation type="submission" date="2021-05" db="EMBL/GenBank/DDBJ databases">
        <title>The genome of the haptophyte Pavlova lutheri (Diacronema luteri, Pavlovales) - a model for lipid biosynthesis in eukaryotic algae.</title>
        <authorList>
            <person name="Hulatt C.J."/>
            <person name="Posewitz M.C."/>
        </authorList>
    </citation>
    <scope>NUCLEOTIDE SEQUENCE</scope>
    <source>
        <strain evidence="4">NIVA-4/92</strain>
    </source>
</reference>